<evidence type="ECO:0000313" key="2">
    <source>
        <dbReference type="Proteomes" id="UP000032900"/>
    </source>
</evidence>
<sequence length="373" mass="38791">MSQAVPANITGLLVNPGFDVEPITFTESNGTANGTALVATRIYDVPGWNEELVSAWGRIATANYGITFDAIPDVLNGTTPPATDMAGSTEGAALKLSGSWGSPAVVTQDVTLPAGNYELSFEVINMSAGLSIGINQFGFVPNEGDAVYGTTTLFEDVWTTETVAFSLDAETAGKLSIGFEGVGAGTGSNGKLYIDNVNLVYFGVPSDVAELSNLTVNDVDVDGFAAGTYVYDVVLPVGTVDIPTVTATPADGNATVVIADAEALPGATTVTVTAEDGTTELTYTLNFTVEVGTSLNAIGMDDVQVYPTVSNGRFTVDTNGQESKLTVLDMTGRVISVHETIVDEAVSIAKPGIYLLKVERNGVSKVFKVVKKN</sequence>
<comment type="caution">
    <text evidence="1">The sequence shown here is derived from an EMBL/GenBank/DDBJ whole genome shotgun (WGS) entry which is preliminary data.</text>
</comment>
<dbReference type="Gene3D" id="2.60.120.260">
    <property type="entry name" value="Galactose-binding domain-like"/>
    <property type="match status" value="1"/>
</dbReference>
<reference evidence="1 2" key="1">
    <citation type="journal article" date="2015" name="Microbes Environ.">
        <title>Distribution and evolution of nitrogen fixation genes in the phylum bacteroidetes.</title>
        <authorList>
            <person name="Inoue J."/>
            <person name="Oshima K."/>
            <person name="Suda W."/>
            <person name="Sakamoto M."/>
            <person name="Iino T."/>
            <person name="Noda S."/>
            <person name="Hongoh Y."/>
            <person name="Hattori M."/>
            <person name="Ohkuma M."/>
        </authorList>
    </citation>
    <scope>NUCLEOTIDE SEQUENCE [LARGE SCALE GENOMIC DNA]</scope>
    <source>
        <strain evidence="1">JCM 15548</strain>
    </source>
</reference>
<gene>
    <name evidence="1" type="ORF">JCM15548_11069</name>
</gene>
<keyword evidence="2" id="KW-1185">Reference proteome</keyword>
<dbReference type="AlphaFoldDB" id="A0A0E9LVP7"/>
<name>A0A0E9LVP7_9BACT</name>
<dbReference type="EMBL" id="BAZW01000005">
    <property type="protein sequence ID" value="GAO28925.1"/>
    <property type="molecule type" value="Genomic_DNA"/>
</dbReference>
<protein>
    <submittedName>
        <fullName evidence="1">Uncharacterized protein</fullName>
    </submittedName>
</protein>
<organism evidence="1 2">
    <name type="scientific">Geofilum rubicundum JCM 15548</name>
    <dbReference type="NCBI Taxonomy" id="1236989"/>
    <lineage>
        <taxon>Bacteria</taxon>
        <taxon>Pseudomonadati</taxon>
        <taxon>Bacteroidota</taxon>
        <taxon>Bacteroidia</taxon>
        <taxon>Marinilabiliales</taxon>
        <taxon>Marinilabiliaceae</taxon>
        <taxon>Geofilum</taxon>
    </lineage>
</organism>
<proteinExistence type="predicted"/>
<evidence type="ECO:0000313" key="1">
    <source>
        <dbReference type="EMBL" id="GAO28925.1"/>
    </source>
</evidence>
<accession>A0A0E9LVP7</accession>
<dbReference type="InterPro" id="IPR026444">
    <property type="entry name" value="Secre_tail"/>
</dbReference>
<dbReference type="NCBIfam" id="TIGR04183">
    <property type="entry name" value="Por_Secre_tail"/>
    <property type="match status" value="1"/>
</dbReference>
<dbReference type="STRING" id="1236989.JCM15548_11069"/>
<dbReference type="Proteomes" id="UP000032900">
    <property type="component" value="Unassembled WGS sequence"/>
</dbReference>